<dbReference type="InterPro" id="IPR013078">
    <property type="entry name" value="His_Pase_superF_clade-1"/>
</dbReference>
<name>A0A2T0LIC7_9BACL</name>
<comment type="caution">
    <text evidence="2">The sequence shown here is derived from an EMBL/GenBank/DDBJ whole genome shotgun (WGS) entry which is preliminary data.</text>
</comment>
<dbReference type="SMART" id="SM00855">
    <property type="entry name" value="PGAM"/>
    <property type="match status" value="1"/>
</dbReference>
<dbReference type="EMBL" id="PVNE01000003">
    <property type="protein sequence ID" value="PRX42157.1"/>
    <property type="molecule type" value="Genomic_DNA"/>
</dbReference>
<dbReference type="PANTHER" id="PTHR48100:SF1">
    <property type="entry name" value="HISTIDINE PHOSPHATASE FAMILY PROTEIN-RELATED"/>
    <property type="match status" value="1"/>
</dbReference>
<sequence length="215" mass="25108">MKELIIIRHGQSEHHVKGITGGWSDLPLTKFGRQQAVATGYRLKEMLVGREYRFYSSDLKRALETAQIIGNIIGKEPQVEWELRELNNGIAKNLTLEEAHAIENPFSEPAIDWIPYAEGESWRMMHHRICRFMNRIQDEQEDLAVMVSHSNSMICIINHWLGIHEDHHLANIMYELEPCCIVQLRQDKHGCRTIVRLNDTSHLETLPQKFHPRDR</sequence>
<keyword evidence="3" id="KW-1185">Reference proteome</keyword>
<reference evidence="2 3" key="1">
    <citation type="submission" date="2018-03" db="EMBL/GenBank/DDBJ databases">
        <title>Genomic Encyclopedia of Archaeal and Bacterial Type Strains, Phase II (KMG-II): from individual species to whole genera.</title>
        <authorList>
            <person name="Goeker M."/>
        </authorList>
    </citation>
    <scope>NUCLEOTIDE SEQUENCE [LARGE SCALE GENOMIC DNA]</scope>
    <source>
        <strain evidence="2 3">DSM 44946</strain>
    </source>
</reference>
<evidence type="ECO:0000313" key="3">
    <source>
        <dbReference type="Proteomes" id="UP000237797"/>
    </source>
</evidence>
<proteinExistence type="predicted"/>
<dbReference type="Pfam" id="PF00300">
    <property type="entry name" value="His_Phos_1"/>
    <property type="match status" value="1"/>
</dbReference>
<dbReference type="InterPro" id="IPR029033">
    <property type="entry name" value="His_PPase_superfam"/>
</dbReference>
<dbReference type="GO" id="GO:0005737">
    <property type="term" value="C:cytoplasm"/>
    <property type="evidence" value="ECO:0007669"/>
    <property type="project" value="TreeGrafter"/>
</dbReference>
<dbReference type="Gene3D" id="3.40.50.1240">
    <property type="entry name" value="Phosphoglycerate mutase-like"/>
    <property type="match status" value="1"/>
</dbReference>
<dbReference type="SUPFAM" id="SSF53254">
    <property type="entry name" value="Phosphoglycerate mutase-like"/>
    <property type="match status" value="1"/>
</dbReference>
<dbReference type="RefSeq" id="WP_170070341.1">
    <property type="nucleotide sequence ID" value="NZ_PVNE01000003.1"/>
</dbReference>
<dbReference type="GO" id="GO:0016791">
    <property type="term" value="F:phosphatase activity"/>
    <property type="evidence" value="ECO:0007669"/>
    <property type="project" value="TreeGrafter"/>
</dbReference>
<evidence type="ECO:0000256" key="1">
    <source>
        <dbReference type="PIRSR" id="PIRSR613078-2"/>
    </source>
</evidence>
<accession>A0A2T0LIC7</accession>
<dbReference type="InterPro" id="IPR050275">
    <property type="entry name" value="PGM_Phosphatase"/>
</dbReference>
<dbReference type="CDD" id="cd07067">
    <property type="entry name" value="HP_PGM_like"/>
    <property type="match status" value="1"/>
</dbReference>
<dbReference type="PANTHER" id="PTHR48100">
    <property type="entry name" value="BROAD-SPECIFICITY PHOSPHATASE YOR283W-RELATED"/>
    <property type="match status" value="1"/>
</dbReference>
<organism evidence="2 3">
    <name type="scientific">Planifilum fimeticola</name>
    <dbReference type="NCBI Taxonomy" id="201975"/>
    <lineage>
        <taxon>Bacteria</taxon>
        <taxon>Bacillati</taxon>
        <taxon>Bacillota</taxon>
        <taxon>Bacilli</taxon>
        <taxon>Bacillales</taxon>
        <taxon>Thermoactinomycetaceae</taxon>
        <taxon>Planifilum</taxon>
    </lineage>
</organism>
<dbReference type="Proteomes" id="UP000237797">
    <property type="component" value="Unassembled WGS sequence"/>
</dbReference>
<gene>
    <name evidence="2" type="ORF">CLV97_103173</name>
</gene>
<dbReference type="AlphaFoldDB" id="A0A2T0LIC7"/>
<protein>
    <submittedName>
        <fullName evidence="2">Putative phosphoglycerate mutase</fullName>
    </submittedName>
</protein>
<feature type="binding site" evidence="1">
    <location>
        <position position="61"/>
    </location>
    <ligand>
        <name>substrate</name>
    </ligand>
</feature>
<evidence type="ECO:0000313" key="2">
    <source>
        <dbReference type="EMBL" id="PRX42157.1"/>
    </source>
</evidence>